<evidence type="ECO:0008006" key="3">
    <source>
        <dbReference type="Google" id="ProtNLM"/>
    </source>
</evidence>
<evidence type="ECO:0000313" key="1">
    <source>
        <dbReference type="EMBL" id="PND02238.1"/>
    </source>
</evidence>
<reference evidence="1 2" key="1">
    <citation type="journal article" date="2017" name="BMC Genomics">
        <title>Genome sequencing of 39 Akkermansia muciniphila isolates reveals its population structure, genomic and functional diverisity, and global distribution in mammalian gut microbiotas.</title>
        <authorList>
            <person name="Guo X."/>
            <person name="Li S."/>
            <person name="Zhang J."/>
            <person name="Wu F."/>
            <person name="Li X."/>
            <person name="Wu D."/>
            <person name="Zhang M."/>
            <person name="Ou Z."/>
            <person name="Jie Z."/>
            <person name="Yan Q."/>
            <person name="Li P."/>
            <person name="Yi J."/>
            <person name="Peng Y."/>
        </authorList>
    </citation>
    <scope>NUCLEOTIDE SEQUENCE [LARGE SCALE GENOMIC DNA]</scope>
    <source>
        <strain evidence="1 2">GP28</strain>
    </source>
</reference>
<comment type="caution">
    <text evidence="1">The sequence shown here is derived from an EMBL/GenBank/DDBJ whole genome shotgun (WGS) entry which is preliminary data.</text>
</comment>
<sequence length="114" mass="13663">MKNTTALFGIRAGRRALYEYGPYGNILRMEGNAAKDNPFRFSSEYADDELGLVYYNYRYYNPQNGRWISRDPAKEEKTNNLYWFVRNHPSIHLTYWEDNVQICHGYNQLLWTHI</sequence>
<dbReference type="PANTHER" id="PTHR32305">
    <property type="match status" value="1"/>
</dbReference>
<dbReference type="InterPro" id="IPR050708">
    <property type="entry name" value="T6SS_VgrG/RHS"/>
</dbReference>
<evidence type="ECO:0000313" key="2">
    <source>
        <dbReference type="Proteomes" id="UP000236075"/>
    </source>
</evidence>
<proteinExistence type="predicted"/>
<dbReference type="Proteomes" id="UP000236075">
    <property type="component" value="Unassembled WGS sequence"/>
</dbReference>
<dbReference type="Gene3D" id="2.180.10.10">
    <property type="entry name" value="RHS repeat-associated core"/>
    <property type="match status" value="1"/>
</dbReference>
<dbReference type="InterPro" id="IPR022385">
    <property type="entry name" value="Rhs_assc_core"/>
</dbReference>
<gene>
    <name evidence="1" type="ORF">CXT95_06075</name>
</gene>
<protein>
    <recommendedName>
        <fullName evidence="3">RHS repeat-associated core domain-containing protein</fullName>
    </recommendedName>
</protein>
<dbReference type="PANTHER" id="PTHR32305:SF15">
    <property type="entry name" value="PROTEIN RHSA-RELATED"/>
    <property type="match status" value="1"/>
</dbReference>
<organism evidence="1 2">
    <name type="scientific">Akkermansia muciniphila</name>
    <dbReference type="NCBI Taxonomy" id="239935"/>
    <lineage>
        <taxon>Bacteria</taxon>
        <taxon>Pseudomonadati</taxon>
        <taxon>Verrucomicrobiota</taxon>
        <taxon>Verrucomicrobiia</taxon>
        <taxon>Verrucomicrobiales</taxon>
        <taxon>Akkermansiaceae</taxon>
        <taxon>Akkermansia</taxon>
    </lineage>
</organism>
<dbReference type="NCBIfam" id="TIGR03696">
    <property type="entry name" value="Rhs_assc_core"/>
    <property type="match status" value="1"/>
</dbReference>
<dbReference type="EMBL" id="PJLB01000008">
    <property type="protein sequence ID" value="PND02238.1"/>
    <property type="molecule type" value="Genomic_DNA"/>
</dbReference>
<name>A0AAX0WJI2_9BACT</name>
<dbReference type="AlphaFoldDB" id="A0AAX0WJI2"/>
<accession>A0AAX0WJI2</accession>
<dbReference type="PRINTS" id="PR00394">
    <property type="entry name" value="RHSPROTEIN"/>
</dbReference>